<evidence type="ECO:0000256" key="5">
    <source>
        <dbReference type="ARBA" id="ARBA00022989"/>
    </source>
</evidence>
<dbReference type="GO" id="GO:0016887">
    <property type="term" value="F:ATP hydrolysis activity"/>
    <property type="evidence" value="ECO:0007669"/>
    <property type="project" value="InterPro"/>
</dbReference>
<feature type="domain" description="ABC transmembrane type-1" evidence="9">
    <location>
        <begin position="20"/>
        <end position="289"/>
    </location>
</feature>
<dbReference type="Gene3D" id="3.40.50.300">
    <property type="entry name" value="P-loop containing nucleotide triphosphate hydrolases"/>
    <property type="match status" value="1"/>
</dbReference>
<evidence type="ECO:0000256" key="2">
    <source>
        <dbReference type="ARBA" id="ARBA00022692"/>
    </source>
</evidence>
<comment type="subcellular location">
    <subcellularLocation>
        <location evidence="1">Cell membrane</location>
        <topology evidence="1">Multi-pass membrane protein</topology>
    </subcellularLocation>
</comment>
<dbReference type="CDD" id="cd03228">
    <property type="entry name" value="ABCC_MRP_Like"/>
    <property type="match status" value="1"/>
</dbReference>
<name>A0A3N1CPD1_9ACTN</name>
<dbReference type="RefSeq" id="WP_123662135.1">
    <property type="nucleotide sequence ID" value="NZ_RJKE01000001.1"/>
</dbReference>
<evidence type="ECO:0000256" key="1">
    <source>
        <dbReference type="ARBA" id="ARBA00004651"/>
    </source>
</evidence>
<dbReference type="InterPro" id="IPR039421">
    <property type="entry name" value="Type_1_exporter"/>
</dbReference>
<dbReference type="InterPro" id="IPR014216">
    <property type="entry name" value="ABC_transptr_CydD"/>
</dbReference>
<keyword evidence="6 7" id="KW-0472">Membrane</keyword>
<evidence type="ECO:0000313" key="11">
    <source>
        <dbReference type="Proteomes" id="UP000272400"/>
    </source>
</evidence>
<dbReference type="PANTHER" id="PTHR24221">
    <property type="entry name" value="ATP-BINDING CASSETTE SUB-FAMILY B"/>
    <property type="match status" value="1"/>
</dbReference>
<comment type="caution">
    <text evidence="10">The sequence shown here is derived from an EMBL/GenBank/DDBJ whole genome shotgun (WGS) entry which is preliminary data.</text>
</comment>
<dbReference type="Pfam" id="PF00664">
    <property type="entry name" value="ABC_membrane"/>
    <property type="match status" value="1"/>
</dbReference>
<dbReference type="Gene3D" id="1.20.1560.10">
    <property type="entry name" value="ABC transporter type 1, transmembrane domain"/>
    <property type="match status" value="1"/>
</dbReference>
<evidence type="ECO:0000256" key="6">
    <source>
        <dbReference type="ARBA" id="ARBA00023136"/>
    </source>
</evidence>
<dbReference type="GO" id="GO:0140359">
    <property type="term" value="F:ABC-type transporter activity"/>
    <property type="evidence" value="ECO:0007669"/>
    <property type="project" value="InterPro"/>
</dbReference>
<feature type="transmembrane region" description="Helical" evidence="7">
    <location>
        <begin position="40"/>
        <end position="63"/>
    </location>
</feature>
<keyword evidence="3" id="KW-0547">Nucleotide-binding</keyword>
<dbReference type="PANTHER" id="PTHR24221:SF590">
    <property type="entry name" value="COMPONENT LINKED WITH THE ASSEMBLY OF CYTOCHROME' TRANSPORT TRANSMEMBRANE ATP-BINDING PROTEIN ABC TRANSPORTER CYDD-RELATED"/>
    <property type="match status" value="1"/>
</dbReference>
<proteinExistence type="predicted"/>
<feature type="domain" description="ABC transporter" evidence="8">
    <location>
        <begin position="314"/>
        <end position="537"/>
    </location>
</feature>
<dbReference type="InterPro" id="IPR011527">
    <property type="entry name" value="ABC1_TM_dom"/>
</dbReference>
<accession>A0A3N1CPD1</accession>
<dbReference type="PROSITE" id="PS50893">
    <property type="entry name" value="ABC_TRANSPORTER_2"/>
    <property type="match status" value="1"/>
</dbReference>
<dbReference type="AlphaFoldDB" id="A0A3N1CPD1"/>
<dbReference type="InterPro" id="IPR003439">
    <property type="entry name" value="ABC_transporter-like_ATP-bd"/>
</dbReference>
<evidence type="ECO:0000259" key="8">
    <source>
        <dbReference type="PROSITE" id="PS50893"/>
    </source>
</evidence>
<feature type="transmembrane region" description="Helical" evidence="7">
    <location>
        <begin position="226"/>
        <end position="251"/>
    </location>
</feature>
<reference evidence="10 11" key="1">
    <citation type="submission" date="2018-11" db="EMBL/GenBank/DDBJ databases">
        <title>Sequencing the genomes of 1000 actinobacteria strains.</title>
        <authorList>
            <person name="Klenk H.-P."/>
        </authorList>
    </citation>
    <scope>NUCLEOTIDE SEQUENCE [LARGE SCALE GENOMIC DNA]</scope>
    <source>
        <strain evidence="10 11">DSM 44254</strain>
    </source>
</reference>
<feature type="transmembrane region" description="Helical" evidence="7">
    <location>
        <begin position="12"/>
        <end position="34"/>
    </location>
</feature>
<evidence type="ECO:0000256" key="4">
    <source>
        <dbReference type="ARBA" id="ARBA00022840"/>
    </source>
</evidence>
<keyword evidence="4 10" id="KW-0067">ATP-binding</keyword>
<dbReference type="InterPro" id="IPR036640">
    <property type="entry name" value="ABC1_TM_sf"/>
</dbReference>
<evidence type="ECO:0000256" key="3">
    <source>
        <dbReference type="ARBA" id="ARBA00022741"/>
    </source>
</evidence>
<feature type="transmembrane region" description="Helical" evidence="7">
    <location>
        <begin position="125"/>
        <end position="142"/>
    </location>
</feature>
<dbReference type="PROSITE" id="PS50929">
    <property type="entry name" value="ABC_TM1F"/>
    <property type="match status" value="1"/>
</dbReference>
<dbReference type="NCBIfam" id="TIGR02857">
    <property type="entry name" value="CydD"/>
    <property type="match status" value="1"/>
</dbReference>
<keyword evidence="5 7" id="KW-1133">Transmembrane helix</keyword>
<dbReference type="SUPFAM" id="SSF90123">
    <property type="entry name" value="ABC transporter transmembrane region"/>
    <property type="match status" value="1"/>
</dbReference>
<dbReference type="EMBL" id="RJKE01000001">
    <property type="protein sequence ID" value="ROO83179.1"/>
    <property type="molecule type" value="Genomic_DNA"/>
</dbReference>
<organism evidence="10 11">
    <name type="scientific">Actinocorallia herbida</name>
    <dbReference type="NCBI Taxonomy" id="58109"/>
    <lineage>
        <taxon>Bacteria</taxon>
        <taxon>Bacillati</taxon>
        <taxon>Actinomycetota</taxon>
        <taxon>Actinomycetes</taxon>
        <taxon>Streptosporangiales</taxon>
        <taxon>Thermomonosporaceae</taxon>
        <taxon>Actinocorallia</taxon>
    </lineage>
</organism>
<evidence type="ECO:0000259" key="9">
    <source>
        <dbReference type="PROSITE" id="PS50929"/>
    </source>
</evidence>
<dbReference type="GO" id="GO:0005886">
    <property type="term" value="C:plasma membrane"/>
    <property type="evidence" value="ECO:0007669"/>
    <property type="project" value="UniProtKB-SubCell"/>
</dbReference>
<dbReference type="GO" id="GO:0042883">
    <property type="term" value="P:cysteine transport"/>
    <property type="evidence" value="ECO:0007669"/>
    <property type="project" value="InterPro"/>
</dbReference>
<keyword evidence="2 7" id="KW-0812">Transmembrane</keyword>
<dbReference type="InterPro" id="IPR027417">
    <property type="entry name" value="P-loop_NTPase"/>
</dbReference>
<sequence>MRPFDPRLARYARATVPYLLVCVVLGAAAAALVIAQSWLLAHAIAAFTVPAALLAVFAGRAVLAWLQEVAAHRASAGVKAQLRAAVLRAVTREGSAPGPSGALAALVTRGVDALDPYFSRYLPQLVLALVVPVAVVAALFTLDPASAVIVAVTLPLIPMFGFLIGTYTAARTRRQWRTLSLLAGHFGDVVAGLATLKVFGRARAQLREIERVSEEHRKATMSSLRIAFSSALVLELAATLSVAVVAVSIGLRLVHGGLPFETALFVLILAPEAYLPLRQVGTHFHAAQEGLAAAEEIFAALPDGAGGQAAPVPFPVQDGPPRVAVEGLVARPGLPPLDLVLEAGTGTALMAPSGTGKSSVAAVLLGLLVPHAGRVRLDGVELGEGTDWEGLRRTVAWMPQRPYLFPGTVAENIALAVPGAPADAVRAAALATGADPDKVLGENGHGLSAGQRQRVALARVHLRCALLPITLLLLDEPTAHLDTGTELDLAHGIERLAEGRTAMLITHRRGLADHADRTVVWDAAAQANENTKTGAFL</sequence>
<dbReference type="Pfam" id="PF00005">
    <property type="entry name" value="ABC_tran"/>
    <property type="match status" value="1"/>
</dbReference>
<dbReference type="GO" id="GO:0005524">
    <property type="term" value="F:ATP binding"/>
    <property type="evidence" value="ECO:0007669"/>
    <property type="project" value="UniProtKB-KW"/>
</dbReference>
<dbReference type="CDD" id="cd18584">
    <property type="entry name" value="ABC_6TM_AarD_CydD"/>
    <property type="match status" value="1"/>
</dbReference>
<dbReference type="SMART" id="SM00382">
    <property type="entry name" value="AAA"/>
    <property type="match status" value="1"/>
</dbReference>
<keyword evidence="11" id="KW-1185">Reference proteome</keyword>
<protein>
    <submittedName>
        <fullName evidence="10">ATP-binding cassette subfamily C protein CydD</fullName>
    </submittedName>
</protein>
<feature type="transmembrane region" description="Helical" evidence="7">
    <location>
        <begin position="148"/>
        <end position="170"/>
    </location>
</feature>
<dbReference type="SUPFAM" id="SSF52540">
    <property type="entry name" value="P-loop containing nucleoside triphosphate hydrolases"/>
    <property type="match status" value="1"/>
</dbReference>
<evidence type="ECO:0000256" key="7">
    <source>
        <dbReference type="SAM" id="Phobius"/>
    </source>
</evidence>
<dbReference type="InterPro" id="IPR003593">
    <property type="entry name" value="AAA+_ATPase"/>
</dbReference>
<dbReference type="OrthoDB" id="9806127at2"/>
<evidence type="ECO:0000313" key="10">
    <source>
        <dbReference type="EMBL" id="ROO83179.1"/>
    </source>
</evidence>
<dbReference type="Proteomes" id="UP000272400">
    <property type="component" value="Unassembled WGS sequence"/>
</dbReference>
<gene>
    <name evidence="10" type="ORF">EDD29_0673</name>
</gene>